<evidence type="ECO:0000259" key="5">
    <source>
        <dbReference type="Pfam" id="PF00501"/>
    </source>
</evidence>
<dbReference type="Pfam" id="PF16177">
    <property type="entry name" value="ACAS_N"/>
    <property type="match status" value="1"/>
</dbReference>
<dbReference type="InterPro" id="IPR042099">
    <property type="entry name" value="ANL_N_sf"/>
</dbReference>
<feature type="domain" description="Acetyl-coenzyme A synthetase N-terminal" evidence="6">
    <location>
        <begin position="41"/>
        <end position="96"/>
    </location>
</feature>
<dbReference type="NCBIfam" id="NF002937">
    <property type="entry name" value="PRK03584.1"/>
    <property type="match status" value="1"/>
</dbReference>
<dbReference type="Pfam" id="PF00501">
    <property type="entry name" value="AMP-binding"/>
    <property type="match status" value="1"/>
</dbReference>
<dbReference type="Gene3D" id="3.30.300.30">
    <property type="match status" value="1"/>
</dbReference>
<dbReference type="GO" id="GO:0006629">
    <property type="term" value="P:lipid metabolic process"/>
    <property type="evidence" value="ECO:0007669"/>
    <property type="project" value="InterPro"/>
</dbReference>
<keyword evidence="2 7" id="KW-0436">Ligase</keyword>
<dbReference type="PROSITE" id="PS00455">
    <property type="entry name" value="AMP_BINDING"/>
    <property type="match status" value="1"/>
</dbReference>
<dbReference type="Gene3D" id="3.40.50.12780">
    <property type="entry name" value="N-terminal domain of ligase-like"/>
    <property type="match status" value="1"/>
</dbReference>
<dbReference type="InterPro" id="IPR000873">
    <property type="entry name" value="AMP-dep_synth/lig_dom"/>
</dbReference>
<evidence type="ECO:0000259" key="6">
    <source>
        <dbReference type="Pfam" id="PF16177"/>
    </source>
</evidence>
<keyword evidence="4" id="KW-0067">ATP-binding</keyword>
<comment type="similarity">
    <text evidence="1">Belongs to the ATP-dependent AMP-binding enzyme family.</text>
</comment>
<name>A0A5J6L1I5_9MICO</name>
<evidence type="ECO:0000313" key="8">
    <source>
        <dbReference type="Proteomes" id="UP000325516"/>
    </source>
</evidence>
<sequence length="665" mass="72511">MSAYPVAPVLYELPADLQSESVLQRFIEWVAEHRGIRLDGYRELYDWSITDLDGFWESVWQFYDVHSSTPYTAVLAEERMPGAVWFPGARLNYAEHVLRGDGGRCAFVAYSQTRPTQEWSVDDLRAEVGRVRTGLVEAGVGLGDRVAAYLPNIPETIAIELAVVSLGAVWATCAPEFGASSAIDRLSIIEPKVLFAVGGYRYGRKSIDRTAEVAEITAAIGSLEKVVEVAYPSHVLSDAIRYEDFGDGGAEDIAFEHVPFDHPLFVIFTSGTTGKPKAITHCHGGILLEHLKNHGLSWGLREGDRLMWYSTTAWMVWNTLPSVLLVGASVVLYDGDPTFPDTRELWRVAEETDPDVLGMSPAYIRGSRAAGVDPRTEFSFPRLRQLCAVGSPLPRDGYRWVHEEFGDRVLLNVGSGGTDVCGGIVQGAPLLPVYDGQISGSALGVAAAAFDENGDPVLDSPGELVIRRPMPSMPVGFWGDDDGSRMHEAYFSSYPGIWRHGDWAVFHADGSCQITGRSDATLNRGGVRLGTSEFYRVIDAAPDAEDSLVVFLEGQGEDAETGRLLLFVQMAGGAPLDEERRASFARMLRSELSPRHVPDEIHAVPAIPLNRTGKKLEVPVKRLLQGRPLAEVAQLGAVADAGALEWFAEFARTRSAAPVLDASAP</sequence>
<dbReference type="InterPro" id="IPR005914">
    <property type="entry name" value="Acac_CoA_synth"/>
</dbReference>
<keyword evidence="3" id="KW-0547">Nucleotide-binding</keyword>
<proteinExistence type="inferred from homology"/>
<dbReference type="InterPro" id="IPR045851">
    <property type="entry name" value="AMP-bd_C_sf"/>
</dbReference>
<dbReference type="PANTHER" id="PTHR42921:SF1">
    <property type="entry name" value="ACETOACETYL-COA SYNTHETASE"/>
    <property type="match status" value="1"/>
</dbReference>
<dbReference type="PANTHER" id="PTHR42921">
    <property type="entry name" value="ACETOACETYL-COA SYNTHETASE"/>
    <property type="match status" value="1"/>
</dbReference>
<feature type="domain" description="AMP-dependent synthetase/ligase" evidence="5">
    <location>
        <begin position="103"/>
        <end position="470"/>
    </location>
</feature>
<evidence type="ECO:0000256" key="3">
    <source>
        <dbReference type="ARBA" id="ARBA00022741"/>
    </source>
</evidence>
<dbReference type="Proteomes" id="UP000325516">
    <property type="component" value="Chromosome"/>
</dbReference>
<evidence type="ECO:0000313" key="7">
    <source>
        <dbReference type="EMBL" id="QEW02373.1"/>
    </source>
</evidence>
<evidence type="ECO:0000256" key="1">
    <source>
        <dbReference type="ARBA" id="ARBA00006432"/>
    </source>
</evidence>
<dbReference type="NCBIfam" id="TIGR01217">
    <property type="entry name" value="ac_ac_CoA_syn"/>
    <property type="match status" value="1"/>
</dbReference>
<organism evidence="7 8">
    <name type="scientific">Microbacterium lushaniae</name>
    <dbReference type="NCBI Taxonomy" id="2614639"/>
    <lineage>
        <taxon>Bacteria</taxon>
        <taxon>Bacillati</taxon>
        <taxon>Actinomycetota</taxon>
        <taxon>Actinomycetes</taxon>
        <taxon>Micrococcales</taxon>
        <taxon>Microbacteriaceae</taxon>
        <taxon>Microbacterium</taxon>
    </lineage>
</organism>
<evidence type="ECO:0000256" key="2">
    <source>
        <dbReference type="ARBA" id="ARBA00022598"/>
    </source>
</evidence>
<dbReference type="KEGG" id="mlz:F6J85_04165"/>
<evidence type="ECO:0000256" key="4">
    <source>
        <dbReference type="ARBA" id="ARBA00022840"/>
    </source>
</evidence>
<dbReference type="RefSeq" id="WP_150923958.1">
    <property type="nucleotide sequence ID" value="NZ_CP044232.1"/>
</dbReference>
<dbReference type="EC" id="6.2.1.16" evidence="7"/>
<dbReference type="AlphaFoldDB" id="A0A5J6L1I5"/>
<accession>A0A5J6L1I5</accession>
<dbReference type="GO" id="GO:0005524">
    <property type="term" value="F:ATP binding"/>
    <property type="evidence" value="ECO:0007669"/>
    <property type="project" value="UniProtKB-KW"/>
</dbReference>
<gene>
    <name evidence="7" type="ORF">F6J85_04165</name>
</gene>
<dbReference type="SUPFAM" id="SSF56801">
    <property type="entry name" value="Acetyl-CoA synthetase-like"/>
    <property type="match status" value="1"/>
</dbReference>
<dbReference type="InterPro" id="IPR020845">
    <property type="entry name" value="AMP-binding_CS"/>
</dbReference>
<dbReference type="InterPro" id="IPR032387">
    <property type="entry name" value="ACAS_N"/>
</dbReference>
<dbReference type="EMBL" id="CP044232">
    <property type="protein sequence ID" value="QEW02373.1"/>
    <property type="molecule type" value="Genomic_DNA"/>
</dbReference>
<dbReference type="GO" id="GO:0030729">
    <property type="term" value="F:acetoacetate-CoA ligase activity"/>
    <property type="evidence" value="ECO:0007669"/>
    <property type="project" value="UniProtKB-EC"/>
</dbReference>
<reference evidence="8" key="1">
    <citation type="submission" date="2019-09" db="EMBL/GenBank/DDBJ databases">
        <title>Mumia zhuanghuii sp. nov. isolated from the intestinal contents of plateau pika (Ochotona curzoniae) in the Qinghai-Tibet plateau of China.</title>
        <authorList>
            <person name="Tian Z."/>
        </authorList>
    </citation>
    <scope>NUCLEOTIDE SEQUENCE [LARGE SCALE GENOMIC DNA]</scope>
    <source>
        <strain evidence="8">L-031</strain>
    </source>
</reference>
<protein>
    <submittedName>
        <fullName evidence="7">Acetoacetate--CoA ligase</fullName>
        <ecNumber evidence="7">6.2.1.16</ecNumber>
    </submittedName>
</protein>
<keyword evidence="8" id="KW-1185">Reference proteome</keyword>